<accession>A0A895YKQ5</accession>
<dbReference type="AlphaFoldDB" id="A0A895YKQ5"/>
<keyword evidence="7" id="KW-1185">Reference proteome</keyword>
<evidence type="ECO:0000313" key="7">
    <source>
        <dbReference type="Proteomes" id="UP000662857"/>
    </source>
</evidence>
<gene>
    <name evidence="6" type="ORF">JQS43_06000</name>
</gene>
<dbReference type="InterPro" id="IPR016163">
    <property type="entry name" value="Ald_DH_C"/>
</dbReference>
<evidence type="ECO:0000313" key="6">
    <source>
        <dbReference type="EMBL" id="QSB15883.1"/>
    </source>
</evidence>
<reference evidence="6" key="1">
    <citation type="submission" date="2021-02" db="EMBL/GenBank/DDBJ databases">
        <title>Natrosporangium hydrolyticum gen. nov., sp. nov, a haloalkaliphilic actinobacterium from a soda solonchak soil.</title>
        <authorList>
            <person name="Sorokin D.Y."/>
            <person name="Khijniak T.V."/>
            <person name="Zakharycheva A.P."/>
            <person name="Boueva O.V."/>
            <person name="Ariskina E.V."/>
            <person name="Hahnke R.L."/>
            <person name="Bunk B."/>
            <person name="Sproer C."/>
            <person name="Schumann P."/>
            <person name="Evtushenko L.I."/>
            <person name="Kublanov I.V."/>
        </authorList>
    </citation>
    <scope>NUCLEOTIDE SEQUENCE</scope>
    <source>
        <strain evidence="6">DSM 106523</strain>
    </source>
</reference>
<dbReference type="InterPro" id="IPR016161">
    <property type="entry name" value="Ald_DH/histidinol_DH"/>
</dbReference>
<dbReference type="Proteomes" id="UP000662857">
    <property type="component" value="Chromosome"/>
</dbReference>
<dbReference type="SUPFAM" id="SSF53720">
    <property type="entry name" value="ALDH-like"/>
    <property type="match status" value="1"/>
</dbReference>
<protein>
    <submittedName>
        <fullName evidence="6">Aldehyde dehydrogenase family protein</fullName>
    </submittedName>
</protein>
<evidence type="ECO:0000256" key="2">
    <source>
        <dbReference type="ARBA" id="ARBA00023002"/>
    </source>
</evidence>
<dbReference type="GO" id="GO:0016620">
    <property type="term" value="F:oxidoreductase activity, acting on the aldehyde or oxo group of donors, NAD or NADP as acceptor"/>
    <property type="evidence" value="ECO:0007669"/>
    <property type="project" value="InterPro"/>
</dbReference>
<name>A0A895YKQ5_9ACTN</name>
<dbReference type="InterPro" id="IPR015590">
    <property type="entry name" value="Aldehyde_DH_dom"/>
</dbReference>
<dbReference type="InterPro" id="IPR029510">
    <property type="entry name" value="Ald_DH_CS_GLU"/>
</dbReference>
<dbReference type="Gene3D" id="3.40.605.10">
    <property type="entry name" value="Aldehyde Dehydrogenase, Chain A, domain 1"/>
    <property type="match status" value="1"/>
</dbReference>
<evidence type="ECO:0000256" key="4">
    <source>
        <dbReference type="RuleBase" id="RU003345"/>
    </source>
</evidence>
<evidence type="ECO:0000256" key="3">
    <source>
        <dbReference type="PROSITE-ProRule" id="PRU10007"/>
    </source>
</evidence>
<evidence type="ECO:0000256" key="1">
    <source>
        <dbReference type="ARBA" id="ARBA00009986"/>
    </source>
</evidence>
<feature type="domain" description="Aldehyde dehydrogenase" evidence="5">
    <location>
        <begin position="20"/>
        <end position="479"/>
    </location>
</feature>
<dbReference type="FunFam" id="3.40.605.10:FF:000007">
    <property type="entry name" value="NAD/NADP-dependent betaine aldehyde dehydrogenase"/>
    <property type="match status" value="1"/>
</dbReference>
<dbReference type="PROSITE" id="PS00687">
    <property type="entry name" value="ALDEHYDE_DEHYDR_GLU"/>
    <property type="match status" value="1"/>
</dbReference>
<proteinExistence type="inferred from homology"/>
<evidence type="ECO:0000259" key="5">
    <source>
        <dbReference type="Pfam" id="PF00171"/>
    </source>
</evidence>
<comment type="similarity">
    <text evidence="1 4">Belongs to the aldehyde dehydrogenase family.</text>
</comment>
<dbReference type="InterPro" id="IPR016160">
    <property type="entry name" value="Ald_DH_CS_CYS"/>
</dbReference>
<dbReference type="Gene3D" id="3.40.309.10">
    <property type="entry name" value="Aldehyde Dehydrogenase, Chain A, domain 2"/>
    <property type="match status" value="1"/>
</dbReference>
<sequence length="484" mass="50615">MTTALAPLAAVEPFFVDGEWISPGQRRLIEVRDPASGEVISQVAQASADDVAAAVAAAGRAYADRRWSGLAPQDRGRVLYRLADLIEAQLEELAILETRDNGKPIERSRADTASAARTFRHFAGAPARLTGTVVPIDGGGHHVYTSLEPVGVAALILPWNFPIMTGCFKLAPALAAGVPVVVKPAEQTPLTMLRVAALAIEAGVPPGVVNVLTGDGEVGAELVGHPGVAKVSFTGSTEVGRLVMAGAAPGTKRLTLELGGKSPNIVFADADLDAAVVTAMRASFGHSGQMCTAGSRLLVQRSILDEMQQRLVEATRRVPVGNGLDGGVTVGPLVSEEQRRQVLAYIEAGVAEGATVSVGGGVPERPGYFVEPTLFTGVRNDMRIAREEIFGPVTGVIPFEDEAEAVAIANDTSYGLAAGVWTRDLSRAHRLAAALRVGTVWVNTYNIFDPALPFGGVGDSGLGRDLGDDALYSYCERKGVVVAL</sequence>
<dbReference type="Pfam" id="PF00171">
    <property type="entry name" value="Aldedh"/>
    <property type="match status" value="1"/>
</dbReference>
<dbReference type="InterPro" id="IPR016162">
    <property type="entry name" value="Ald_DH_N"/>
</dbReference>
<feature type="active site" evidence="3">
    <location>
        <position position="257"/>
    </location>
</feature>
<dbReference type="RefSeq" id="WP_239678075.1">
    <property type="nucleotide sequence ID" value="NZ_CP070499.1"/>
</dbReference>
<dbReference type="PROSITE" id="PS00070">
    <property type="entry name" value="ALDEHYDE_DEHYDR_CYS"/>
    <property type="match status" value="1"/>
</dbReference>
<keyword evidence="2 4" id="KW-0560">Oxidoreductase</keyword>
<organism evidence="6 7">
    <name type="scientific">Natronosporangium hydrolyticum</name>
    <dbReference type="NCBI Taxonomy" id="2811111"/>
    <lineage>
        <taxon>Bacteria</taxon>
        <taxon>Bacillati</taxon>
        <taxon>Actinomycetota</taxon>
        <taxon>Actinomycetes</taxon>
        <taxon>Micromonosporales</taxon>
        <taxon>Micromonosporaceae</taxon>
        <taxon>Natronosporangium</taxon>
    </lineage>
</organism>
<dbReference type="PANTHER" id="PTHR11699">
    <property type="entry name" value="ALDEHYDE DEHYDROGENASE-RELATED"/>
    <property type="match status" value="1"/>
</dbReference>
<dbReference type="FunFam" id="3.40.309.10:FF:000012">
    <property type="entry name" value="Betaine aldehyde dehydrogenase"/>
    <property type="match status" value="1"/>
</dbReference>
<dbReference type="KEGG" id="nhy:JQS43_06000"/>
<dbReference type="EMBL" id="CP070499">
    <property type="protein sequence ID" value="QSB15883.1"/>
    <property type="molecule type" value="Genomic_DNA"/>
</dbReference>